<sequence>MMENLHPDIISNIFSRLPVESVYQCKLVCKTWQSLLHNTKVGLLFSIGLHYRKFKGAVQLYYGGQYDEINNNSIDDDDDDDDDDEHNNDYYYSYKTLTKIDHPPITNRAFIHVMLGSCNGLVCFFVPHHGIDDPVYICNPITGEYVYLPKLTTRERQDSSCHDLVSGFGYNLSTDEYKVVRIYYEFDQPSFLGHVQVYTLGRGGSAWRSKGEITHFFCSSSIYANGALYWLDVGERKVVAFDLADEEFRLLPSPPCFGMCKSAFVGLRLLGGYVCIVYINEGKYLDIWALKKKKKKIKHSDYDVKEQEEYHSWSWSWSREFSIAWEGPVMGTSYQPFALTKKNEVLLLHNGILSCYDPKTATSKKLWDDDSASRYIQAIPHMNSNVSLKALGEKSVMRRSRGP</sequence>
<dbReference type="OrthoDB" id="610337at2759"/>
<reference evidence="2 3" key="1">
    <citation type="journal article" date="2017" name="Mol. Plant">
        <title>The Genome of Medicinal Plant Macleaya cordata Provides New Insights into Benzylisoquinoline Alkaloids Metabolism.</title>
        <authorList>
            <person name="Liu X."/>
            <person name="Liu Y."/>
            <person name="Huang P."/>
            <person name="Ma Y."/>
            <person name="Qing Z."/>
            <person name="Tang Q."/>
            <person name="Cao H."/>
            <person name="Cheng P."/>
            <person name="Zheng Y."/>
            <person name="Yuan Z."/>
            <person name="Zhou Y."/>
            <person name="Liu J."/>
            <person name="Tang Z."/>
            <person name="Zhuo Y."/>
            <person name="Zhang Y."/>
            <person name="Yu L."/>
            <person name="Huang J."/>
            <person name="Yang P."/>
            <person name="Peng Q."/>
            <person name="Zhang J."/>
            <person name="Jiang W."/>
            <person name="Zhang Z."/>
            <person name="Lin K."/>
            <person name="Ro D.K."/>
            <person name="Chen X."/>
            <person name="Xiong X."/>
            <person name="Shang Y."/>
            <person name="Huang S."/>
            <person name="Zeng J."/>
        </authorList>
    </citation>
    <scope>NUCLEOTIDE SEQUENCE [LARGE SCALE GENOMIC DNA]</scope>
    <source>
        <strain evidence="3">cv. BLH2017</strain>
        <tissue evidence="2">Root</tissue>
    </source>
</reference>
<dbReference type="Proteomes" id="UP000195402">
    <property type="component" value="Unassembled WGS sequence"/>
</dbReference>
<name>A0A200QAP6_MACCD</name>
<dbReference type="Pfam" id="PF08268">
    <property type="entry name" value="FBA_3"/>
    <property type="match status" value="1"/>
</dbReference>
<dbReference type="EMBL" id="MVGT01002520">
    <property type="protein sequence ID" value="OVA07457.1"/>
    <property type="molecule type" value="Genomic_DNA"/>
</dbReference>
<dbReference type="Pfam" id="PF00646">
    <property type="entry name" value="F-box"/>
    <property type="match status" value="1"/>
</dbReference>
<dbReference type="InParanoid" id="A0A200QAP6"/>
<dbReference type="SMART" id="SM00256">
    <property type="entry name" value="FBOX"/>
    <property type="match status" value="1"/>
</dbReference>
<dbReference type="OMA" id="NDEMNIH"/>
<dbReference type="NCBIfam" id="TIGR01640">
    <property type="entry name" value="F_box_assoc_1"/>
    <property type="match status" value="1"/>
</dbReference>
<dbReference type="Gene3D" id="1.20.1280.50">
    <property type="match status" value="1"/>
</dbReference>
<comment type="caution">
    <text evidence="2">The sequence shown here is derived from an EMBL/GenBank/DDBJ whole genome shotgun (WGS) entry which is preliminary data.</text>
</comment>
<keyword evidence="3" id="KW-1185">Reference proteome</keyword>
<evidence type="ECO:0000259" key="1">
    <source>
        <dbReference type="PROSITE" id="PS50181"/>
    </source>
</evidence>
<accession>A0A200QAP6</accession>
<dbReference type="InterPro" id="IPR013187">
    <property type="entry name" value="F-box-assoc_dom_typ3"/>
</dbReference>
<dbReference type="InterPro" id="IPR017451">
    <property type="entry name" value="F-box-assoc_interact_dom"/>
</dbReference>
<proteinExistence type="predicted"/>
<organism evidence="2 3">
    <name type="scientific">Macleaya cordata</name>
    <name type="common">Five-seeded plume-poppy</name>
    <name type="synonym">Bocconia cordata</name>
    <dbReference type="NCBI Taxonomy" id="56857"/>
    <lineage>
        <taxon>Eukaryota</taxon>
        <taxon>Viridiplantae</taxon>
        <taxon>Streptophyta</taxon>
        <taxon>Embryophyta</taxon>
        <taxon>Tracheophyta</taxon>
        <taxon>Spermatophyta</taxon>
        <taxon>Magnoliopsida</taxon>
        <taxon>Ranunculales</taxon>
        <taxon>Papaveraceae</taxon>
        <taxon>Papaveroideae</taxon>
        <taxon>Macleaya</taxon>
    </lineage>
</organism>
<dbReference type="AlphaFoldDB" id="A0A200QAP6"/>
<dbReference type="InterPro" id="IPR036047">
    <property type="entry name" value="F-box-like_dom_sf"/>
</dbReference>
<dbReference type="PANTHER" id="PTHR31111">
    <property type="entry name" value="BNAA05G37150D PROTEIN-RELATED"/>
    <property type="match status" value="1"/>
</dbReference>
<gene>
    <name evidence="2" type="ORF">BVC80_8779g14</name>
</gene>
<evidence type="ECO:0000313" key="2">
    <source>
        <dbReference type="EMBL" id="OVA07457.1"/>
    </source>
</evidence>
<dbReference type="InterPro" id="IPR001810">
    <property type="entry name" value="F-box_dom"/>
</dbReference>
<dbReference type="STRING" id="56857.A0A200QAP6"/>
<dbReference type="PROSITE" id="PS50181">
    <property type="entry name" value="FBOX"/>
    <property type="match status" value="1"/>
</dbReference>
<protein>
    <submittedName>
        <fullName evidence="2">F-box domain</fullName>
    </submittedName>
</protein>
<feature type="domain" description="F-box" evidence="1">
    <location>
        <begin position="1"/>
        <end position="54"/>
    </location>
</feature>
<dbReference type="PANTHER" id="PTHR31111:SF136">
    <property type="entry name" value="F-BOX ASSOCIATED DOMAIN-CONTAINING PROTEIN"/>
    <property type="match status" value="1"/>
</dbReference>
<evidence type="ECO:0000313" key="3">
    <source>
        <dbReference type="Proteomes" id="UP000195402"/>
    </source>
</evidence>
<dbReference type="SUPFAM" id="SSF81383">
    <property type="entry name" value="F-box domain"/>
    <property type="match status" value="1"/>
</dbReference>